<evidence type="ECO:0000259" key="2">
    <source>
        <dbReference type="Pfam" id="PF03478"/>
    </source>
</evidence>
<evidence type="ECO:0000313" key="4">
    <source>
        <dbReference type="Proteomes" id="UP001642260"/>
    </source>
</evidence>
<evidence type="ECO:0000259" key="1">
    <source>
        <dbReference type="Pfam" id="PF00646"/>
    </source>
</evidence>
<dbReference type="InterPro" id="IPR001810">
    <property type="entry name" value="F-box_dom"/>
</dbReference>
<dbReference type="PANTHER" id="PTHR44259">
    <property type="entry name" value="OS07G0183000 PROTEIN-RELATED"/>
    <property type="match status" value="1"/>
</dbReference>
<evidence type="ECO:0008006" key="5">
    <source>
        <dbReference type="Google" id="ProtNLM"/>
    </source>
</evidence>
<feature type="domain" description="F-box" evidence="1">
    <location>
        <begin position="15"/>
        <end position="50"/>
    </location>
</feature>
<dbReference type="Pfam" id="PF03478">
    <property type="entry name" value="Beta-prop_KIB1-4"/>
    <property type="match status" value="1"/>
</dbReference>
<accession>A0ABC8LKA1</accession>
<dbReference type="SUPFAM" id="SSF81383">
    <property type="entry name" value="F-box domain"/>
    <property type="match status" value="1"/>
</dbReference>
<dbReference type="AlphaFoldDB" id="A0ABC8LKA1"/>
<dbReference type="InterPro" id="IPR036047">
    <property type="entry name" value="F-box-like_dom_sf"/>
</dbReference>
<keyword evidence="4" id="KW-1185">Reference proteome</keyword>
<sequence length="409" mass="46875">MQKVNLNLNMETPNWSELCTDILRVLLERLSFVDFHRAKTVCRNWYMCSKQTLRPRSGSPLLMILSPEDDYVLFNPDEDKVYKTNRDFSGTRFLANSGNCFLALDSESNLHIEHVFNEKKRIKLPPIESMKSDLCSLKRVGDKVFNENGFACFPEKGFSKSVEDLRGVLWVEEDVEGKEQEYTVAWFFDKGAEYIAFCKNGDDYYRTVSTRLGVHYTSQGISDMILQGDILYVYTTRKYVRLLDLSGQEGFKEVHRRCFILRFLPADPQSGEERLKVSYNIAVTRSGEVLLVESIVLKATSSEIMPMRMFHVYKTNPNPDSEDILHSENLSFEVDSLGDEEALLLDSGITVPAALGIQPNSIYFTRHDHVRNFAQVPSSPDICVFNLSTKKLTRFPILSSKDALWFLPS</sequence>
<comment type="caution">
    <text evidence="3">The sequence shown here is derived from an EMBL/GenBank/DDBJ whole genome shotgun (WGS) entry which is preliminary data.</text>
</comment>
<feature type="domain" description="KIB1-4 beta-propeller" evidence="2">
    <location>
        <begin position="73"/>
        <end position="386"/>
    </location>
</feature>
<dbReference type="PANTHER" id="PTHR44259:SF31">
    <property type="entry name" value="F-BOX FAMILY PROTEIN"/>
    <property type="match status" value="1"/>
</dbReference>
<protein>
    <recommendedName>
        <fullName evidence="5">F-box domain-containing protein</fullName>
    </recommendedName>
</protein>
<dbReference type="EMBL" id="CAKOAT010597376">
    <property type="protein sequence ID" value="CAH8383868.1"/>
    <property type="molecule type" value="Genomic_DNA"/>
</dbReference>
<reference evidence="3 4" key="1">
    <citation type="submission" date="2022-03" db="EMBL/GenBank/DDBJ databases">
        <authorList>
            <person name="Macdonald S."/>
            <person name="Ahmed S."/>
            <person name="Newling K."/>
        </authorList>
    </citation>
    <scope>NUCLEOTIDE SEQUENCE [LARGE SCALE GENOMIC DNA]</scope>
</reference>
<dbReference type="Proteomes" id="UP001642260">
    <property type="component" value="Unassembled WGS sequence"/>
</dbReference>
<name>A0ABC8LKA1_ERUVS</name>
<dbReference type="Pfam" id="PF00646">
    <property type="entry name" value="F-box"/>
    <property type="match status" value="1"/>
</dbReference>
<proteinExistence type="predicted"/>
<dbReference type="Gene3D" id="1.20.1280.50">
    <property type="match status" value="1"/>
</dbReference>
<evidence type="ECO:0000313" key="3">
    <source>
        <dbReference type="EMBL" id="CAH8383868.1"/>
    </source>
</evidence>
<gene>
    <name evidence="3" type="ORF">ERUC_LOCUS36351</name>
</gene>
<dbReference type="InterPro" id="IPR005174">
    <property type="entry name" value="KIB1-4_b-propeller"/>
</dbReference>
<dbReference type="InterPro" id="IPR050942">
    <property type="entry name" value="F-box_BR-signaling"/>
</dbReference>
<organism evidence="3 4">
    <name type="scientific">Eruca vesicaria subsp. sativa</name>
    <name type="common">Garden rocket</name>
    <name type="synonym">Eruca sativa</name>
    <dbReference type="NCBI Taxonomy" id="29727"/>
    <lineage>
        <taxon>Eukaryota</taxon>
        <taxon>Viridiplantae</taxon>
        <taxon>Streptophyta</taxon>
        <taxon>Embryophyta</taxon>
        <taxon>Tracheophyta</taxon>
        <taxon>Spermatophyta</taxon>
        <taxon>Magnoliopsida</taxon>
        <taxon>eudicotyledons</taxon>
        <taxon>Gunneridae</taxon>
        <taxon>Pentapetalae</taxon>
        <taxon>rosids</taxon>
        <taxon>malvids</taxon>
        <taxon>Brassicales</taxon>
        <taxon>Brassicaceae</taxon>
        <taxon>Brassiceae</taxon>
        <taxon>Eruca</taxon>
    </lineage>
</organism>